<dbReference type="OrthoDB" id="9801938at2"/>
<evidence type="ECO:0000313" key="2">
    <source>
        <dbReference type="Proteomes" id="UP000218263"/>
    </source>
</evidence>
<dbReference type="Proteomes" id="UP000218263">
    <property type="component" value="Chromosome"/>
</dbReference>
<protein>
    <submittedName>
        <fullName evidence="1">Uncharacterized protein</fullName>
    </submittedName>
</protein>
<dbReference type="KEGG" id="mgot:MgSA37_03597"/>
<organism evidence="1 2">
    <name type="scientific">Mucilaginibacter gotjawali</name>
    <dbReference type="NCBI Taxonomy" id="1550579"/>
    <lineage>
        <taxon>Bacteria</taxon>
        <taxon>Pseudomonadati</taxon>
        <taxon>Bacteroidota</taxon>
        <taxon>Sphingobacteriia</taxon>
        <taxon>Sphingobacteriales</taxon>
        <taxon>Sphingobacteriaceae</taxon>
        <taxon>Mucilaginibacter</taxon>
    </lineage>
</organism>
<accession>A0A0X8X5F5</accession>
<dbReference type="RefSeq" id="WP_096353722.1">
    <property type="nucleotide sequence ID" value="NZ_AP017313.1"/>
</dbReference>
<sequence length="112" mass="13226">MFDLLKRMHNKNAVAVTQKLLAKYPERFNSNSSPELFTIAKLIYKNIFLDHERRPDGKEVQEIFFLIDNIEIDEQNVVNYFRSILSSYDDTVDQEIRSFFEEADDIMSQIGN</sequence>
<dbReference type="EMBL" id="AP017313">
    <property type="protein sequence ID" value="BAU55413.1"/>
    <property type="molecule type" value="Genomic_DNA"/>
</dbReference>
<reference evidence="1 2" key="1">
    <citation type="submission" date="2015-12" db="EMBL/GenBank/DDBJ databases">
        <title>Genome sequence of Mucilaginibacter gotjawali.</title>
        <authorList>
            <person name="Lee J.S."/>
            <person name="Lee K.C."/>
            <person name="Kim K.K."/>
            <person name="Lee B.W."/>
        </authorList>
    </citation>
    <scope>NUCLEOTIDE SEQUENCE [LARGE SCALE GENOMIC DNA]</scope>
    <source>
        <strain evidence="1 2">SA3-7</strain>
    </source>
</reference>
<proteinExistence type="predicted"/>
<dbReference type="AlphaFoldDB" id="A0A0X8X5F5"/>
<name>A0A0X8X5F5_9SPHI</name>
<evidence type="ECO:0000313" key="1">
    <source>
        <dbReference type="EMBL" id="BAU55413.1"/>
    </source>
</evidence>
<gene>
    <name evidence="1" type="ORF">MgSA37_03597</name>
</gene>
<keyword evidence="2" id="KW-1185">Reference proteome</keyword>